<dbReference type="Proteomes" id="UP000184191">
    <property type="component" value="Unassembled WGS sequence"/>
</dbReference>
<protein>
    <submittedName>
        <fullName evidence="1">Uncharacterized protein</fullName>
    </submittedName>
</protein>
<proteinExistence type="predicted"/>
<sequence>MLFRQDVICATAGGAPGFRGLIWLMFPTFSRRKLLRCLAGLGLVPGAALSQVKEGAGADPVLAKDGTVLVRLSSLLRAGPAGRLLARITFPETSEPVLGPKAHEAGHRLLWKLVFEGRAAGNHGDLYENRDRGHSRLPPEAHPQLTHVAYDTEAREAGLDYGLAGSVLFDAPLIGNSSTAVRDGPLWRSLPRLALGQPGGAQHLYQNYLAGQIHVYPEHRDHDREHGDLIPANTPYFLISQGSSGSDRPHLEALAMILAAFRPETKAFLYRNQLLAPTVQMVLRRSLTAVRSRSAYLSGLAHPSVIPRDQINLMRMVQLANALTPETVPPMVRLAVLSEEDAVEGIDYFGEGLSERLFDTPAAIARIWRSHAYRRSMTVSAEATRDPNGRAPTFIWQVLRGDRARTRIEPLDNRGLRARITVDWQLPRPVPGRPEIRSNRVDIGVFAQSGAQDSAPGLISILLPQHETRRYGPGPDGAMRIESIDRQVPPDGYADPVLFAQADWRDDYSYDAAGALLGWERQGPVGRMRFDAKGRKITQGGPMPVRHMVNRPSGAAPRIVLKEMPGEEGE</sequence>
<keyword evidence="2" id="KW-1185">Reference proteome</keyword>
<reference evidence="2" key="1">
    <citation type="submission" date="2016-11" db="EMBL/GenBank/DDBJ databases">
        <authorList>
            <person name="Varghese N."/>
            <person name="Submissions S."/>
        </authorList>
    </citation>
    <scope>NUCLEOTIDE SEQUENCE [LARGE SCALE GENOMIC DNA]</scope>
    <source>
        <strain evidence="2">DSM 29327</strain>
    </source>
</reference>
<dbReference type="EMBL" id="FRBN01000025">
    <property type="protein sequence ID" value="SHL66395.1"/>
    <property type="molecule type" value="Genomic_DNA"/>
</dbReference>
<dbReference type="AlphaFoldDB" id="A0A1M7CGS0"/>
<evidence type="ECO:0000313" key="1">
    <source>
        <dbReference type="EMBL" id="SHL66395.1"/>
    </source>
</evidence>
<evidence type="ECO:0000313" key="2">
    <source>
        <dbReference type="Proteomes" id="UP000184191"/>
    </source>
</evidence>
<name>A0A1M7CGS0_9RHOB</name>
<accession>A0A1M7CGS0</accession>
<gene>
    <name evidence="1" type="ORF">SAMN05444414_12527</name>
</gene>
<organism evidence="1 2">
    <name type="scientific">Roseovarius marisflavi</name>
    <dbReference type="NCBI Taxonomy" id="1054996"/>
    <lineage>
        <taxon>Bacteria</taxon>
        <taxon>Pseudomonadati</taxon>
        <taxon>Pseudomonadota</taxon>
        <taxon>Alphaproteobacteria</taxon>
        <taxon>Rhodobacterales</taxon>
        <taxon>Roseobacteraceae</taxon>
        <taxon>Roseovarius</taxon>
    </lineage>
</organism>